<dbReference type="SUPFAM" id="SSF51182">
    <property type="entry name" value="RmlC-like cupins"/>
    <property type="match status" value="1"/>
</dbReference>
<dbReference type="PATRIC" id="fig|540747.5.peg.1482"/>
<dbReference type="EMBL" id="CP031598">
    <property type="protein sequence ID" value="QEW28481.1"/>
    <property type="molecule type" value="Genomic_DNA"/>
</dbReference>
<dbReference type="AlphaFoldDB" id="A0A0T5P5R5"/>
<dbReference type="InterPro" id="IPR011051">
    <property type="entry name" value="RmlC_Cupin_sf"/>
</dbReference>
<dbReference type="InterPro" id="IPR014710">
    <property type="entry name" value="RmlC-like_jellyroll"/>
</dbReference>
<dbReference type="OrthoDB" id="9801227at2"/>
<dbReference type="RefSeq" id="WP_064261880.1">
    <property type="nucleotide sequence ID" value="NZ_CAXRJZ010000051.1"/>
</dbReference>
<evidence type="ECO:0000256" key="1">
    <source>
        <dbReference type="SAM" id="MobiDB-lite"/>
    </source>
</evidence>
<reference evidence="3 5" key="1">
    <citation type="submission" date="2015-04" db="EMBL/GenBank/DDBJ databases">
        <title>The draft genome sequence of Roseovarius indicus B108T.</title>
        <authorList>
            <person name="Li G."/>
            <person name="Lai Q."/>
            <person name="Shao Z."/>
            <person name="Yan P."/>
        </authorList>
    </citation>
    <scope>NUCLEOTIDE SEQUENCE [LARGE SCALE GENOMIC DNA]</scope>
    <source>
        <strain evidence="3 5">B108</strain>
    </source>
</reference>
<evidence type="ECO:0000313" key="4">
    <source>
        <dbReference type="EMBL" id="QEW28481.1"/>
    </source>
</evidence>
<protein>
    <submittedName>
        <fullName evidence="4">Anti-sigma factor, putative, ChrR family</fullName>
    </submittedName>
</protein>
<dbReference type="EMBL" id="LAXI01000014">
    <property type="protein sequence ID" value="KRS16353.1"/>
    <property type="molecule type" value="Genomic_DNA"/>
</dbReference>
<dbReference type="Proteomes" id="UP000325785">
    <property type="component" value="Chromosome"/>
</dbReference>
<dbReference type="Pfam" id="PF12973">
    <property type="entry name" value="Cupin_7"/>
    <property type="match status" value="1"/>
</dbReference>
<gene>
    <name evidence="4" type="ORF">RIdsm_04312</name>
    <name evidence="3" type="ORF">XM52_18645</name>
</gene>
<evidence type="ECO:0000313" key="6">
    <source>
        <dbReference type="Proteomes" id="UP000325785"/>
    </source>
</evidence>
<dbReference type="Proteomes" id="UP000051401">
    <property type="component" value="Unassembled WGS sequence"/>
</dbReference>
<reference evidence="4 6" key="2">
    <citation type="submission" date="2018-08" db="EMBL/GenBank/DDBJ databases">
        <title>Genetic Globetrotter - A new plasmid hitch-hiking vast phylogenetic and geographic distances.</title>
        <authorList>
            <person name="Vollmers J."/>
            <person name="Petersen J."/>
        </authorList>
    </citation>
    <scope>NUCLEOTIDE SEQUENCE [LARGE SCALE GENOMIC DNA]</scope>
    <source>
        <strain evidence="4 6">DSM 26383</strain>
    </source>
</reference>
<evidence type="ECO:0000313" key="5">
    <source>
        <dbReference type="Proteomes" id="UP000051401"/>
    </source>
</evidence>
<feature type="compositionally biased region" description="Basic and acidic residues" evidence="1">
    <location>
        <begin position="7"/>
        <end position="18"/>
    </location>
</feature>
<dbReference type="Gene3D" id="2.60.120.10">
    <property type="entry name" value="Jelly Rolls"/>
    <property type="match status" value="1"/>
</dbReference>
<feature type="region of interest" description="Disordered" evidence="1">
    <location>
        <begin position="1"/>
        <end position="37"/>
    </location>
</feature>
<evidence type="ECO:0000313" key="3">
    <source>
        <dbReference type="EMBL" id="KRS16353.1"/>
    </source>
</evidence>
<sequence>MKPIQPSERKTANIRDDAAYTPYTTTGGPEAGTSYIKLNPHTKRDVGFYIYRMEPGSRSTPHRHGGAEEFLIVEGELIDNDGTVYKTGDVVWLDGGTEHTSHTETGCIIAVYAEASEEAPGMAG</sequence>
<organism evidence="3 5">
    <name type="scientific">Roseovarius indicus</name>
    <dbReference type="NCBI Taxonomy" id="540747"/>
    <lineage>
        <taxon>Bacteria</taxon>
        <taxon>Pseudomonadati</taxon>
        <taxon>Pseudomonadota</taxon>
        <taxon>Alphaproteobacteria</taxon>
        <taxon>Rhodobacterales</taxon>
        <taxon>Roseobacteraceae</taxon>
        <taxon>Roseovarius</taxon>
    </lineage>
</organism>
<accession>A0A0T5P5R5</accession>
<dbReference type="InterPro" id="IPR025979">
    <property type="entry name" value="ChrR-like_cupin_dom"/>
</dbReference>
<feature type="domain" description="ChrR-like cupin" evidence="2">
    <location>
        <begin position="30"/>
        <end position="113"/>
    </location>
</feature>
<dbReference type="STRING" id="540747.SAMN04488031_10574"/>
<evidence type="ECO:0000259" key="2">
    <source>
        <dbReference type="Pfam" id="PF12973"/>
    </source>
</evidence>
<keyword evidence="5" id="KW-1185">Reference proteome</keyword>
<name>A0A0T5P5R5_9RHOB</name>
<proteinExistence type="predicted"/>
<dbReference type="KEGG" id="rid:RIdsm_04312"/>